<comment type="subcellular location">
    <subcellularLocation>
        <location evidence="1">Cell envelope</location>
    </subcellularLocation>
</comment>
<evidence type="ECO:0000313" key="9">
    <source>
        <dbReference type="Proteomes" id="UP000509367"/>
    </source>
</evidence>
<dbReference type="AlphaFoldDB" id="A0A6N1VFD5"/>
<keyword evidence="5" id="KW-1133">Transmembrane helix</keyword>
<evidence type="ECO:0000256" key="3">
    <source>
        <dbReference type="ARBA" id="ARBA00023054"/>
    </source>
</evidence>
<dbReference type="InterPro" id="IPR058625">
    <property type="entry name" value="MdtA-like_BSH"/>
</dbReference>
<dbReference type="Gene3D" id="2.40.30.170">
    <property type="match status" value="1"/>
</dbReference>
<dbReference type="InterPro" id="IPR058792">
    <property type="entry name" value="Beta-barrel_RND_2"/>
</dbReference>
<dbReference type="SUPFAM" id="SSF111369">
    <property type="entry name" value="HlyD-like secretion proteins"/>
    <property type="match status" value="1"/>
</dbReference>
<sequence>MPKDQYPMPEKTDIEAIARRKGSGRTRSWMVAIAVAVIAAGAWFWLAAGNETGAVRYTTLPATMEDIIVTVTATGTIEPVNTVEISSELSGTIRKVHADYNDLVEEGDVLAELDTDKLEANVEQARATLTAREASVIEAEATLREKKDAYDRAASLSAQGISSQETLLAARAAYERAQAALDTAKANIKVAEANLKLVQTDLEKACICSPIDGIVLDRAVEVGQIVAASLSAPVLFTLAEDLTRMDLTVDIDEADIGKVSVGNKATFTVEAYQGQTFSAEISQLRYAPETIEGVVTYKAILDVGNEDMLLRPGMTATADITVAELKDVLTIPNAALRFSPPVEDAAGSSGGGLLGMLLPNPPGRDSGATGAADTDGMRSIWILRDGQPAEVRIRTGATDGSRTQVVEGDLAEGDAVITDMETGT</sequence>
<dbReference type="PANTHER" id="PTHR32347">
    <property type="entry name" value="EFFLUX SYSTEM COMPONENT YKNX-RELATED"/>
    <property type="match status" value="1"/>
</dbReference>
<dbReference type="Pfam" id="PF25917">
    <property type="entry name" value="BSH_RND"/>
    <property type="match status" value="1"/>
</dbReference>
<dbReference type="PANTHER" id="PTHR32347:SF14">
    <property type="entry name" value="EFFLUX SYSTEM COMPONENT YKNX-RELATED"/>
    <property type="match status" value="1"/>
</dbReference>
<name>A0A6N1VFD5_9HYPH</name>
<feature type="domain" description="CusB-like beta-barrel" evidence="7">
    <location>
        <begin position="247"/>
        <end position="321"/>
    </location>
</feature>
<feature type="coiled-coil region" evidence="4">
    <location>
        <begin position="167"/>
        <end position="201"/>
    </location>
</feature>
<dbReference type="GO" id="GO:0030313">
    <property type="term" value="C:cell envelope"/>
    <property type="evidence" value="ECO:0007669"/>
    <property type="project" value="UniProtKB-SubCell"/>
</dbReference>
<organism evidence="8 9">
    <name type="scientific">Oricola thermophila</name>
    <dbReference type="NCBI Taxonomy" id="2742145"/>
    <lineage>
        <taxon>Bacteria</taxon>
        <taxon>Pseudomonadati</taxon>
        <taxon>Pseudomonadota</taxon>
        <taxon>Alphaproteobacteria</taxon>
        <taxon>Hyphomicrobiales</taxon>
        <taxon>Ahrensiaceae</taxon>
        <taxon>Oricola</taxon>
    </lineage>
</organism>
<evidence type="ECO:0000256" key="1">
    <source>
        <dbReference type="ARBA" id="ARBA00004196"/>
    </source>
</evidence>
<gene>
    <name evidence="8" type="ORF">HTY61_14000</name>
</gene>
<evidence type="ECO:0000259" key="6">
    <source>
        <dbReference type="Pfam" id="PF25917"/>
    </source>
</evidence>
<dbReference type="InterPro" id="IPR006143">
    <property type="entry name" value="RND_pump_MFP"/>
</dbReference>
<dbReference type="Pfam" id="PF25954">
    <property type="entry name" value="Beta-barrel_RND_2"/>
    <property type="match status" value="1"/>
</dbReference>
<dbReference type="RefSeq" id="WP_175277380.1">
    <property type="nucleotide sequence ID" value="NZ_CP054836.1"/>
</dbReference>
<dbReference type="Proteomes" id="UP000509367">
    <property type="component" value="Chromosome"/>
</dbReference>
<dbReference type="GO" id="GO:0015562">
    <property type="term" value="F:efflux transmembrane transporter activity"/>
    <property type="evidence" value="ECO:0007669"/>
    <property type="project" value="InterPro"/>
</dbReference>
<accession>A0A6N1VFD5</accession>
<keyword evidence="3 4" id="KW-0175">Coiled coil</keyword>
<protein>
    <submittedName>
        <fullName evidence="8">Efflux RND transporter periplasmic adaptor subunit</fullName>
    </submittedName>
</protein>
<dbReference type="Gene3D" id="2.40.50.100">
    <property type="match status" value="1"/>
</dbReference>
<feature type="transmembrane region" description="Helical" evidence="5">
    <location>
        <begin position="29"/>
        <end position="48"/>
    </location>
</feature>
<feature type="domain" description="Multidrug resistance protein MdtA-like barrel-sandwich hybrid" evidence="6">
    <location>
        <begin position="81"/>
        <end position="235"/>
    </location>
</feature>
<evidence type="ECO:0000259" key="7">
    <source>
        <dbReference type="Pfam" id="PF25954"/>
    </source>
</evidence>
<keyword evidence="5" id="KW-0812">Transmembrane</keyword>
<dbReference type="Gene3D" id="1.10.287.470">
    <property type="entry name" value="Helix hairpin bin"/>
    <property type="match status" value="1"/>
</dbReference>
<proteinExistence type="inferred from homology"/>
<reference evidence="8 9" key="1">
    <citation type="submission" date="2020-06" db="EMBL/GenBank/DDBJ databases">
        <title>Oricola thermophila sp. nov. isolated from a tidal sediments.</title>
        <authorList>
            <person name="Kwon K.K."/>
            <person name="Yang S.-H."/>
            <person name="Park M.-J."/>
        </authorList>
    </citation>
    <scope>NUCLEOTIDE SEQUENCE [LARGE SCALE GENOMIC DNA]</scope>
    <source>
        <strain evidence="8 9">MEBiC13590</strain>
    </source>
</reference>
<evidence type="ECO:0000313" key="8">
    <source>
        <dbReference type="EMBL" id="QKV19488.1"/>
    </source>
</evidence>
<evidence type="ECO:0000256" key="2">
    <source>
        <dbReference type="ARBA" id="ARBA00009477"/>
    </source>
</evidence>
<dbReference type="InterPro" id="IPR050465">
    <property type="entry name" value="UPF0194_transport"/>
</dbReference>
<dbReference type="NCBIfam" id="TIGR01730">
    <property type="entry name" value="RND_mfp"/>
    <property type="match status" value="1"/>
</dbReference>
<evidence type="ECO:0000256" key="4">
    <source>
        <dbReference type="SAM" id="Coils"/>
    </source>
</evidence>
<dbReference type="EMBL" id="CP054836">
    <property type="protein sequence ID" value="QKV19488.1"/>
    <property type="molecule type" value="Genomic_DNA"/>
</dbReference>
<dbReference type="KEGG" id="orm:HTY61_14000"/>
<dbReference type="GO" id="GO:0016020">
    <property type="term" value="C:membrane"/>
    <property type="evidence" value="ECO:0007669"/>
    <property type="project" value="InterPro"/>
</dbReference>
<keyword evidence="9" id="KW-1185">Reference proteome</keyword>
<keyword evidence="5" id="KW-0472">Membrane</keyword>
<comment type="similarity">
    <text evidence="2">Belongs to the membrane fusion protein (MFP) (TC 8.A.1) family.</text>
</comment>
<evidence type="ECO:0000256" key="5">
    <source>
        <dbReference type="SAM" id="Phobius"/>
    </source>
</evidence>